<dbReference type="Gene3D" id="2.60.40.1180">
    <property type="entry name" value="Golgi alpha-mannosidase II"/>
    <property type="match status" value="1"/>
</dbReference>
<dbReference type="InterPro" id="IPR000322">
    <property type="entry name" value="Glyco_hydro_31_TIM"/>
</dbReference>
<dbReference type="GO" id="GO:0005975">
    <property type="term" value="P:carbohydrate metabolic process"/>
    <property type="evidence" value="ECO:0007669"/>
    <property type="project" value="InterPro"/>
</dbReference>
<evidence type="ECO:0000259" key="5">
    <source>
        <dbReference type="Pfam" id="PF21365"/>
    </source>
</evidence>
<dbReference type="InterPro" id="IPR017853">
    <property type="entry name" value="GH"/>
</dbReference>
<comment type="caution">
    <text evidence="6">The sequence shown here is derived from an EMBL/GenBank/DDBJ whole genome shotgun (WGS) entry which is preliminary data.</text>
</comment>
<feature type="domain" description="Glycosyl hydrolase family 31 C-terminal" evidence="5">
    <location>
        <begin position="574"/>
        <end position="656"/>
    </location>
</feature>
<dbReference type="SUPFAM" id="SSF51445">
    <property type="entry name" value="(Trans)glycosidases"/>
    <property type="match status" value="1"/>
</dbReference>
<accession>A0A8J6TRD0</accession>
<dbReference type="Pfam" id="PF21365">
    <property type="entry name" value="Glyco_hydro_31_3rd"/>
    <property type="match status" value="1"/>
</dbReference>
<dbReference type="PANTHER" id="PTHR43863:SF2">
    <property type="entry name" value="MALTASE-GLUCOAMYLASE"/>
    <property type="match status" value="1"/>
</dbReference>
<dbReference type="RefSeq" id="WP_187536368.1">
    <property type="nucleotide sequence ID" value="NZ_JACRTL010000002.1"/>
</dbReference>
<dbReference type="GO" id="GO:0004553">
    <property type="term" value="F:hydrolase activity, hydrolyzing O-glycosyl compounds"/>
    <property type="evidence" value="ECO:0007669"/>
    <property type="project" value="InterPro"/>
</dbReference>
<evidence type="ECO:0000256" key="1">
    <source>
        <dbReference type="ARBA" id="ARBA00007806"/>
    </source>
</evidence>
<dbReference type="Pfam" id="PF13802">
    <property type="entry name" value="Gal_mutarotas_2"/>
    <property type="match status" value="1"/>
</dbReference>
<gene>
    <name evidence="6" type="ORF">H8702_05620</name>
</gene>
<feature type="domain" description="Glycoside hydrolase family 31 N-terminal" evidence="4">
    <location>
        <begin position="30"/>
        <end position="182"/>
    </location>
</feature>
<proteinExistence type="inferred from homology"/>
<feature type="domain" description="Glycoside hydrolase family 31 TIM barrel" evidence="3">
    <location>
        <begin position="227"/>
        <end position="563"/>
    </location>
</feature>
<dbReference type="SUPFAM" id="SSF51011">
    <property type="entry name" value="Glycosyl hydrolase domain"/>
    <property type="match status" value="1"/>
</dbReference>
<reference evidence="6" key="1">
    <citation type="submission" date="2020-08" db="EMBL/GenBank/DDBJ databases">
        <title>Genome public.</title>
        <authorList>
            <person name="Liu C."/>
            <person name="Sun Q."/>
        </authorList>
    </citation>
    <scope>NUCLEOTIDE SEQUENCE</scope>
    <source>
        <strain evidence="6">NSJ-15</strain>
    </source>
</reference>
<dbReference type="Gene3D" id="3.20.20.80">
    <property type="entry name" value="Glycosidases"/>
    <property type="match status" value="1"/>
</dbReference>
<dbReference type="InterPro" id="IPR013780">
    <property type="entry name" value="Glyco_hydro_b"/>
</dbReference>
<dbReference type="GO" id="GO:0030246">
    <property type="term" value="F:carbohydrate binding"/>
    <property type="evidence" value="ECO:0007669"/>
    <property type="project" value="InterPro"/>
</dbReference>
<dbReference type="InterPro" id="IPR051816">
    <property type="entry name" value="Glycosyl_Hydrolase_31"/>
</dbReference>
<dbReference type="Proteomes" id="UP000632659">
    <property type="component" value="Unassembled WGS sequence"/>
</dbReference>
<dbReference type="CDD" id="cd14752">
    <property type="entry name" value="GH31_N"/>
    <property type="match status" value="1"/>
</dbReference>
<dbReference type="InterPro" id="IPR025887">
    <property type="entry name" value="Glyco_hydro_31_N_dom"/>
</dbReference>
<sequence length="666" mass="76658">MAILKQVGNRLVREYDLEKLWIEPWGKNGLRVRATKHFQMEDQDWALLPSDASAQITIDGQKAEITNGKITAKIAASGKITFWRADGTLLLEEYLRQESSDEFSSLLKIDARELRPIMGGDYSLTMRFESNRKERLFGMGQYQQDMMNLKGTSLELAQRNSQASVPFVLSDLGYGFLWNNPAIGRATFGTNRTEWYAASTKQMDYWITAGDTPAEIMHSYSEVTGRPPMMPEYAMGFWQCKLRYRTQEELLEVAREYKRRGIPLSVIVIDYFHWPNQGTWDFDKEYWPDPKAMVDELREMGIELMVSIWPTVDSRCENYQEMLEHGYLVGTDRGIRTQMQFLGNETFYDATNAGAREYVWNKAKEHYYDLGIRTYWLDVAEPEYSTYDFDLYRYSMGSNMQVGNIYPAMYAKGFYDGLVAAGETEPLNLLRCAWAGSQRYGALVWSGDIHSSFESMRNQFAAGLNMAVAGIPWWTTDIGGFNGGWTDDEDFHELLIRWFQYGTFCPVMRLHGYRLPYQPPVSNEVGGGMCDSGAANEIWSFGDEAYPILKEHIELRERLRPYIRGLMRQAHEDGTPPMRPVFYDYPEDKLTWDLEDEFMFGPNLLVAPVMYAKMTERSVYLPAGKQWINVETGDVYEGGQTVTVPTKLESIPVFANCQGVVSYFKK</sequence>
<dbReference type="Gene3D" id="2.60.40.1760">
    <property type="entry name" value="glycosyl hydrolase (family 31)"/>
    <property type="match status" value="1"/>
</dbReference>
<dbReference type="EMBL" id="JACRTL010000002">
    <property type="protein sequence ID" value="MBC8610601.1"/>
    <property type="molecule type" value="Genomic_DNA"/>
</dbReference>
<organism evidence="6 7">
    <name type="scientific">Massiliimalia timonensis</name>
    <dbReference type="NCBI Taxonomy" id="1987501"/>
    <lineage>
        <taxon>Bacteria</taxon>
        <taxon>Bacillati</taxon>
        <taxon>Bacillota</taxon>
        <taxon>Clostridia</taxon>
        <taxon>Eubacteriales</taxon>
        <taxon>Oscillospiraceae</taxon>
        <taxon>Massiliimalia</taxon>
    </lineage>
</organism>
<evidence type="ECO:0000313" key="6">
    <source>
        <dbReference type="EMBL" id="MBC8610601.1"/>
    </source>
</evidence>
<keyword evidence="2" id="KW-0326">Glycosidase</keyword>
<dbReference type="InterPro" id="IPR048395">
    <property type="entry name" value="Glyco_hydro_31_C"/>
</dbReference>
<dbReference type="CDD" id="cd06591">
    <property type="entry name" value="GH31_xylosidase_XylS"/>
    <property type="match status" value="1"/>
</dbReference>
<evidence type="ECO:0000259" key="4">
    <source>
        <dbReference type="Pfam" id="PF13802"/>
    </source>
</evidence>
<evidence type="ECO:0000313" key="7">
    <source>
        <dbReference type="Proteomes" id="UP000632659"/>
    </source>
</evidence>
<dbReference type="AlphaFoldDB" id="A0A8J6TRD0"/>
<evidence type="ECO:0000259" key="3">
    <source>
        <dbReference type="Pfam" id="PF01055"/>
    </source>
</evidence>
<keyword evidence="7" id="KW-1185">Reference proteome</keyword>
<dbReference type="SUPFAM" id="SSF74650">
    <property type="entry name" value="Galactose mutarotase-like"/>
    <property type="match status" value="1"/>
</dbReference>
<dbReference type="InterPro" id="IPR011013">
    <property type="entry name" value="Gal_mutarotase_sf_dom"/>
</dbReference>
<dbReference type="Pfam" id="PF01055">
    <property type="entry name" value="Glyco_hydro_31_2nd"/>
    <property type="match status" value="1"/>
</dbReference>
<protein>
    <submittedName>
        <fullName evidence="6">Glycoside hydrolase family 31 protein</fullName>
    </submittedName>
</protein>
<keyword evidence="2 6" id="KW-0378">Hydrolase</keyword>
<comment type="similarity">
    <text evidence="1 2">Belongs to the glycosyl hydrolase 31 family.</text>
</comment>
<dbReference type="PANTHER" id="PTHR43863">
    <property type="entry name" value="HYDROLASE, PUTATIVE (AFU_ORTHOLOGUE AFUA_1G03140)-RELATED"/>
    <property type="match status" value="1"/>
</dbReference>
<evidence type="ECO:0000256" key="2">
    <source>
        <dbReference type="RuleBase" id="RU361185"/>
    </source>
</evidence>
<name>A0A8J6TRD0_9FIRM</name>